<evidence type="ECO:0000256" key="3">
    <source>
        <dbReference type="ARBA" id="ARBA00022679"/>
    </source>
</evidence>
<keyword evidence="2" id="KW-0489">Methyltransferase</keyword>
<dbReference type="STRING" id="272635.gene:17576687"/>
<dbReference type="EMBL" id="AL445563">
    <property type="protein sequence ID" value="CAC13279.1"/>
    <property type="molecule type" value="Genomic_DNA"/>
</dbReference>
<dbReference type="InterPro" id="IPR029063">
    <property type="entry name" value="SAM-dependent_MTases_sf"/>
</dbReference>
<dbReference type="KEGG" id="mpu:MYPU_1060"/>
<gene>
    <name evidence="7" type="ordered locus">MYPU_1060</name>
</gene>
<protein>
    <recommendedName>
        <fullName evidence="1">peptide chain release factor N(5)-glutamine methyltransferase</fullName>
        <ecNumber evidence="1">2.1.1.297</ecNumber>
    </recommendedName>
</protein>
<dbReference type="Proteomes" id="UP000000528">
    <property type="component" value="Chromosome"/>
</dbReference>
<proteinExistence type="predicted"/>
<evidence type="ECO:0000256" key="4">
    <source>
        <dbReference type="ARBA" id="ARBA00022691"/>
    </source>
</evidence>
<name>Q98RA4_MYCPU</name>
<dbReference type="PIR" id="B90525">
    <property type="entry name" value="B90525"/>
</dbReference>
<dbReference type="RefSeq" id="WP_010924910.1">
    <property type="nucleotide sequence ID" value="NC_002771.1"/>
</dbReference>
<feature type="domain" description="Methyltransferase small" evidence="6">
    <location>
        <begin position="66"/>
        <end position="154"/>
    </location>
</feature>
<dbReference type="PANTHER" id="PTHR18895">
    <property type="entry name" value="HEMK METHYLTRANSFERASE"/>
    <property type="match status" value="1"/>
</dbReference>
<dbReference type="InterPro" id="IPR004556">
    <property type="entry name" value="HemK-like"/>
</dbReference>
<dbReference type="EC" id="2.1.1.297" evidence="1"/>
<dbReference type="NCBIfam" id="TIGR03534">
    <property type="entry name" value="RF_mod_PrmC"/>
    <property type="match status" value="1"/>
</dbReference>
<dbReference type="SUPFAM" id="SSF53335">
    <property type="entry name" value="S-adenosyl-L-methionine-dependent methyltransferases"/>
    <property type="match status" value="1"/>
</dbReference>
<dbReference type="Pfam" id="PF05175">
    <property type="entry name" value="MTS"/>
    <property type="match status" value="1"/>
</dbReference>
<keyword evidence="3" id="KW-0808">Transferase</keyword>
<evidence type="ECO:0000256" key="5">
    <source>
        <dbReference type="ARBA" id="ARBA00048391"/>
    </source>
</evidence>
<dbReference type="GO" id="GO:0003676">
    <property type="term" value="F:nucleic acid binding"/>
    <property type="evidence" value="ECO:0007669"/>
    <property type="project" value="InterPro"/>
</dbReference>
<dbReference type="GO" id="GO:0102559">
    <property type="term" value="F:peptide chain release factor N(5)-glutamine methyltransferase activity"/>
    <property type="evidence" value="ECO:0007669"/>
    <property type="project" value="UniProtKB-EC"/>
</dbReference>
<sequence>MASIDDLILEKRRYNLNNKISQKEKRLLKKNMPVQKIIGYIEMANVKIDICHKVLIPRYETEELIFLVKDFLKDDMKVLDLCAGSGFIGIALSKMKKIDLTLSDISLEAIKQIEKNVKINNVKNYKIIQSDLFENIQGDFDIIVSNPPYLSYEQKIDKSVKFFEPLKALYAPKNGWYFYEKIIEKASSFLKKDGMLFFEINPLHKELFLEKNFKVIKDINGKNRFAFKKF</sequence>
<dbReference type="BioCyc" id="MPUL272635:G1GT6-105-MONOMER"/>
<dbReference type="InterPro" id="IPR019874">
    <property type="entry name" value="RF_methyltr_PrmC"/>
</dbReference>
<evidence type="ECO:0000256" key="1">
    <source>
        <dbReference type="ARBA" id="ARBA00012771"/>
    </source>
</evidence>
<reference evidence="7 8" key="1">
    <citation type="journal article" date="2001" name="Nucleic Acids Res.">
        <title>The complete genome sequence of the murine respiratory pathogen Mycoplasma pulmonis.</title>
        <authorList>
            <person name="Chambaud I."/>
            <person name="Heilig R."/>
            <person name="Ferris S."/>
            <person name="Barbe V."/>
            <person name="Samson D."/>
            <person name="Galisson F."/>
            <person name="Moszer I."/>
            <person name="Dybvig K."/>
            <person name="Wroblewski H."/>
            <person name="Viari A."/>
            <person name="Rocha E.P.C."/>
            <person name="Blanchard A."/>
        </authorList>
    </citation>
    <scope>NUCLEOTIDE SEQUENCE [LARGE SCALE GENOMIC DNA]</scope>
    <source>
        <strain evidence="7 8">UAB CTIP</strain>
    </source>
</reference>
<dbReference type="NCBIfam" id="TIGR00536">
    <property type="entry name" value="hemK_fam"/>
    <property type="match status" value="1"/>
</dbReference>
<dbReference type="PROSITE" id="PS00092">
    <property type="entry name" value="N6_MTASE"/>
    <property type="match status" value="1"/>
</dbReference>
<dbReference type="InterPro" id="IPR007848">
    <property type="entry name" value="Small_mtfrase_dom"/>
</dbReference>
<comment type="catalytic activity">
    <reaction evidence="5">
        <text>L-glutaminyl-[peptide chain release factor] + S-adenosyl-L-methionine = N(5)-methyl-L-glutaminyl-[peptide chain release factor] + S-adenosyl-L-homocysteine + H(+)</text>
        <dbReference type="Rhea" id="RHEA:42896"/>
        <dbReference type="Rhea" id="RHEA-COMP:10271"/>
        <dbReference type="Rhea" id="RHEA-COMP:10272"/>
        <dbReference type="ChEBI" id="CHEBI:15378"/>
        <dbReference type="ChEBI" id="CHEBI:30011"/>
        <dbReference type="ChEBI" id="CHEBI:57856"/>
        <dbReference type="ChEBI" id="CHEBI:59789"/>
        <dbReference type="ChEBI" id="CHEBI:61891"/>
        <dbReference type="EC" id="2.1.1.297"/>
    </reaction>
</comment>
<keyword evidence="4" id="KW-0949">S-adenosyl-L-methionine</keyword>
<evidence type="ECO:0000259" key="6">
    <source>
        <dbReference type="Pfam" id="PF05175"/>
    </source>
</evidence>
<dbReference type="GO" id="GO:0032259">
    <property type="term" value="P:methylation"/>
    <property type="evidence" value="ECO:0007669"/>
    <property type="project" value="UniProtKB-KW"/>
</dbReference>
<accession>Q98RA4</accession>
<keyword evidence="8" id="KW-1185">Reference proteome</keyword>
<dbReference type="AlphaFoldDB" id="Q98RA4"/>
<dbReference type="InterPro" id="IPR002052">
    <property type="entry name" value="DNA_methylase_N6_adenine_CS"/>
</dbReference>
<dbReference type="HOGENOM" id="CLU_018398_3_2_14"/>
<evidence type="ECO:0000256" key="2">
    <source>
        <dbReference type="ARBA" id="ARBA00022603"/>
    </source>
</evidence>
<organism evidence="8">
    <name type="scientific">Mycoplasmopsis pulmonis (strain UAB CTIP)</name>
    <name type="common">Mycoplasma pulmonis</name>
    <dbReference type="NCBI Taxonomy" id="272635"/>
    <lineage>
        <taxon>Bacteria</taxon>
        <taxon>Bacillati</taxon>
        <taxon>Mycoplasmatota</taxon>
        <taxon>Mycoplasmoidales</taxon>
        <taxon>Metamycoplasmataceae</taxon>
        <taxon>Mycoplasmopsis</taxon>
    </lineage>
</organism>
<dbReference type="InterPro" id="IPR050320">
    <property type="entry name" value="N5-glutamine_MTase"/>
</dbReference>
<evidence type="ECO:0000313" key="8">
    <source>
        <dbReference type="Proteomes" id="UP000000528"/>
    </source>
</evidence>
<evidence type="ECO:0000313" key="7">
    <source>
        <dbReference type="EMBL" id="CAC13279.1"/>
    </source>
</evidence>
<dbReference type="PANTHER" id="PTHR18895:SF74">
    <property type="entry name" value="MTRF1L RELEASE FACTOR GLUTAMINE METHYLTRANSFERASE"/>
    <property type="match status" value="1"/>
</dbReference>
<dbReference type="eggNOG" id="COG2890">
    <property type="taxonomic scope" value="Bacteria"/>
</dbReference>
<dbReference type="Gene3D" id="3.40.50.150">
    <property type="entry name" value="Vaccinia Virus protein VP39"/>
    <property type="match status" value="1"/>
</dbReference>
<dbReference type="CDD" id="cd02440">
    <property type="entry name" value="AdoMet_MTases"/>
    <property type="match status" value="1"/>
</dbReference>